<dbReference type="Gene3D" id="3.40.30.10">
    <property type="entry name" value="Glutaredoxin"/>
    <property type="match status" value="1"/>
</dbReference>
<dbReference type="HOGENOM" id="CLU_935040_0_0_1"/>
<evidence type="ECO:0000256" key="2">
    <source>
        <dbReference type="ARBA" id="ARBA00023235"/>
    </source>
</evidence>
<protein>
    <submittedName>
        <fullName evidence="5">Uncharacterized protein</fullName>
    </submittedName>
</protein>
<feature type="domain" description="GST N-terminal" evidence="3">
    <location>
        <begin position="1"/>
        <end position="77"/>
    </location>
</feature>
<evidence type="ECO:0000259" key="4">
    <source>
        <dbReference type="PROSITE" id="PS50405"/>
    </source>
</evidence>
<proteinExistence type="inferred from homology"/>
<dbReference type="InterPro" id="IPR006157">
    <property type="entry name" value="FolB_dom"/>
</dbReference>
<dbReference type="SUPFAM" id="SSF55620">
    <property type="entry name" value="Tetrahydrobiopterin biosynthesis enzymes-like"/>
    <property type="match status" value="1"/>
</dbReference>
<dbReference type="InterPro" id="IPR036249">
    <property type="entry name" value="Thioredoxin-like_sf"/>
</dbReference>
<dbReference type="STRING" id="39946.A2XRJ6"/>
<dbReference type="SFLD" id="SFLDG00358">
    <property type="entry name" value="Main_(cytGST)"/>
    <property type="match status" value="1"/>
</dbReference>
<dbReference type="NCBIfam" id="NF008418">
    <property type="entry name" value="PRK11245.1"/>
    <property type="match status" value="1"/>
</dbReference>
<name>A2XRJ6_ORYSI</name>
<evidence type="ECO:0000313" key="5">
    <source>
        <dbReference type="EMBL" id="EAY93456.1"/>
    </source>
</evidence>
<dbReference type="Proteomes" id="UP000007015">
    <property type="component" value="Chromosome 4"/>
</dbReference>
<dbReference type="PROSITE" id="PS50404">
    <property type="entry name" value="GST_NTER"/>
    <property type="match status" value="1"/>
</dbReference>
<comment type="similarity">
    <text evidence="1">Belongs to the GST superfamily.</text>
</comment>
<organism evidence="5 6">
    <name type="scientific">Oryza sativa subsp. indica</name>
    <name type="common">Rice</name>
    <dbReference type="NCBI Taxonomy" id="39946"/>
    <lineage>
        <taxon>Eukaryota</taxon>
        <taxon>Viridiplantae</taxon>
        <taxon>Streptophyta</taxon>
        <taxon>Embryophyta</taxon>
        <taxon>Tracheophyta</taxon>
        <taxon>Spermatophyta</taxon>
        <taxon>Magnoliopsida</taxon>
        <taxon>Liliopsida</taxon>
        <taxon>Poales</taxon>
        <taxon>Poaceae</taxon>
        <taxon>BOP clade</taxon>
        <taxon>Oryzoideae</taxon>
        <taxon>Oryzeae</taxon>
        <taxon>Oryzinae</taxon>
        <taxon>Oryza</taxon>
        <taxon>Oryza sativa</taxon>
    </lineage>
</organism>
<dbReference type="InterPro" id="IPR004046">
    <property type="entry name" value="GST_C"/>
</dbReference>
<dbReference type="FunFam" id="3.30.1130.10:FF:000005">
    <property type="entry name" value="D-erythro-7,8-dihydroneopterin triphosphate epimerase"/>
    <property type="match status" value="1"/>
</dbReference>
<dbReference type="AlphaFoldDB" id="A2XRJ6"/>
<dbReference type="PANTHER" id="PTHR44051">
    <property type="entry name" value="GLUTATHIONE S-TRANSFERASE-RELATED"/>
    <property type="match status" value="1"/>
</dbReference>
<dbReference type="EMBL" id="CM000129">
    <property type="protein sequence ID" value="EAY93456.1"/>
    <property type="molecule type" value="Genomic_DNA"/>
</dbReference>
<dbReference type="PANTHER" id="PTHR44051:SF19">
    <property type="entry name" value="DISULFIDE-BOND OXIDOREDUCTASE YFCG"/>
    <property type="match status" value="1"/>
</dbReference>
<dbReference type="SFLD" id="SFLDG01151">
    <property type="entry name" value="Main.2:_Nu-like"/>
    <property type="match status" value="1"/>
</dbReference>
<accession>A2XRJ6</accession>
<evidence type="ECO:0000259" key="3">
    <source>
        <dbReference type="PROSITE" id="PS50404"/>
    </source>
</evidence>
<feature type="domain" description="GST C-terminal" evidence="4">
    <location>
        <begin position="80"/>
        <end position="211"/>
    </location>
</feature>
<dbReference type="SMART" id="SM00905">
    <property type="entry name" value="FolB"/>
    <property type="match status" value="1"/>
</dbReference>
<dbReference type="Pfam" id="PF13409">
    <property type="entry name" value="GST_N_2"/>
    <property type="match status" value="1"/>
</dbReference>
<dbReference type="InterPro" id="IPR036282">
    <property type="entry name" value="Glutathione-S-Trfase_C_sf"/>
</dbReference>
<dbReference type="CDD" id="cd03048">
    <property type="entry name" value="GST_N_Ure2p_like"/>
    <property type="match status" value="1"/>
</dbReference>
<dbReference type="Pfam" id="PF02152">
    <property type="entry name" value="FolB"/>
    <property type="match status" value="1"/>
</dbReference>
<dbReference type="CDD" id="cd00534">
    <property type="entry name" value="DHNA_DHNTPE"/>
    <property type="match status" value="1"/>
</dbReference>
<dbReference type="GO" id="GO:0016853">
    <property type="term" value="F:isomerase activity"/>
    <property type="evidence" value="ECO:0007669"/>
    <property type="project" value="UniProtKB-KW"/>
</dbReference>
<dbReference type="InterPro" id="IPR004045">
    <property type="entry name" value="Glutathione_S-Trfase_N"/>
</dbReference>
<dbReference type="Gene3D" id="3.30.1130.10">
    <property type="match status" value="1"/>
</dbReference>
<sequence>MVTRSPWFLEEVGLPYRIHRVNISAGEQFKPDFLSISPNNKIPAIVDQQPVDGGAPISLFESGEILLYLAEKTGKLLSKGLRERAATLQWLFWQVAGFGPMLGQNHHFNHYAPQPVPYAIERYHLETKRLYGVLEAELQKHPYLGGDNYSIADIATYPWVVSHPRQRIDLADYPAVRNCQPDAVIRIKNLRLRTFIGIKEEEINNRQDVLINVVIHYPADKARNSEDIADALNYRTITKAIIRHVEDNRFALLEKLTQDVLDIVKEHAWVTYAEVEIDKLLALRYADSVSMTMSYRRD</sequence>
<evidence type="ECO:0000256" key="1">
    <source>
        <dbReference type="ARBA" id="ARBA00007409"/>
    </source>
</evidence>
<dbReference type="PROSITE" id="PS50405">
    <property type="entry name" value="GST_CTER"/>
    <property type="match status" value="1"/>
</dbReference>
<dbReference type="SFLD" id="SFLDS00019">
    <property type="entry name" value="Glutathione_Transferase_(cytos"/>
    <property type="match status" value="1"/>
</dbReference>
<dbReference type="SUPFAM" id="SSF47616">
    <property type="entry name" value="GST C-terminal domain-like"/>
    <property type="match status" value="1"/>
</dbReference>
<evidence type="ECO:0000313" key="6">
    <source>
        <dbReference type="Proteomes" id="UP000007015"/>
    </source>
</evidence>
<dbReference type="Pfam" id="PF00043">
    <property type="entry name" value="GST_C"/>
    <property type="match status" value="1"/>
</dbReference>
<dbReference type="NCBIfam" id="TIGR00526">
    <property type="entry name" value="folB_dom"/>
    <property type="match status" value="1"/>
</dbReference>
<keyword evidence="6" id="KW-1185">Reference proteome</keyword>
<dbReference type="GO" id="GO:0015036">
    <property type="term" value="F:disulfide oxidoreductase activity"/>
    <property type="evidence" value="ECO:0007669"/>
    <property type="project" value="TreeGrafter"/>
</dbReference>
<dbReference type="GO" id="GO:0006760">
    <property type="term" value="P:folic acid-containing compound metabolic process"/>
    <property type="evidence" value="ECO:0007669"/>
    <property type="project" value="InterPro"/>
</dbReference>
<dbReference type="Gene3D" id="1.20.1050.10">
    <property type="match status" value="1"/>
</dbReference>
<dbReference type="InterPro" id="IPR010987">
    <property type="entry name" value="Glutathione-S-Trfase_C-like"/>
</dbReference>
<dbReference type="InterPro" id="IPR040079">
    <property type="entry name" value="Glutathione_S-Trfase"/>
</dbReference>
<reference evidence="5 6" key="1">
    <citation type="journal article" date="2005" name="PLoS Biol.">
        <title>The genomes of Oryza sativa: a history of duplications.</title>
        <authorList>
            <person name="Yu J."/>
            <person name="Wang J."/>
            <person name="Lin W."/>
            <person name="Li S."/>
            <person name="Li H."/>
            <person name="Zhou J."/>
            <person name="Ni P."/>
            <person name="Dong W."/>
            <person name="Hu S."/>
            <person name="Zeng C."/>
            <person name="Zhang J."/>
            <person name="Zhang Y."/>
            <person name="Li R."/>
            <person name="Xu Z."/>
            <person name="Li S."/>
            <person name="Li X."/>
            <person name="Zheng H."/>
            <person name="Cong L."/>
            <person name="Lin L."/>
            <person name="Yin J."/>
            <person name="Geng J."/>
            <person name="Li G."/>
            <person name="Shi J."/>
            <person name="Liu J."/>
            <person name="Lv H."/>
            <person name="Li J."/>
            <person name="Wang J."/>
            <person name="Deng Y."/>
            <person name="Ran L."/>
            <person name="Shi X."/>
            <person name="Wang X."/>
            <person name="Wu Q."/>
            <person name="Li C."/>
            <person name="Ren X."/>
            <person name="Wang J."/>
            <person name="Wang X."/>
            <person name="Li D."/>
            <person name="Liu D."/>
            <person name="Zhang X."/>
            <person name="Ji Z."/>
            <person name="Zhao W."/>
            <person name="Sun Y."/>
            <person name="Zhang Z."/>
            <person name="Bao J."/>
            <person name="Han Y."/>
            <person name="Dong L."/>
            <person name="Ji J."/>
            <person name="Chen P."/>
            <person name="Wu S."/>
            <person name="Liu J."/>
            <person name="Xiao Y."/>
            <person name="Bu D."/>
            <person name="Tan J."/>
            <person name="Yang L."/>
            <person name="Ye C."/>
            <person name="Zhang J."/>
            <person name="Xu J."/>
            <person name="Zhou Y."/>
            <person name="Yu Y."/>
            <person name="Zhang B."/>
            <person name="Zhuang S."/>
            <person name="Wei H."/>
            <person name="Liu B."/>
            <person name="Lei M."/>
            <person name="Yu H."/>
            <person name="Li Y."/>
            <person name="Xu H."/>
            <person name="Wei S."/>
            <person name="He X."/>
            <person name="Fang L."/>
            <person name="Zhang Z."/>
            <person name="Zhang Y."/>
            <person name="Huang X."/>
            <person name="Su Z."/>
            <person name="Tong W."/>
            <person name="Li J."/>
            <person name="Tong Z."/>
            <person name="Li S."/>
            <person name="Ye J."/>
            <person name="Wang L."/>
            <person name="Fang L."/>
            <person name="Lei T."/>
            <person name="Chen C."/>
            <person name="Chen H."/>
            <person name="Xu Z."/>
            <person name="Li H."/>
            <person name="Huang H."/>
            <person name="Zhang F."/>
            <person name="Xu H."/>
            <person name="Li N."/>
            <person name="Zhao C."/>
            <person name="Li S."/>
            <person name="Dong L."/>
            <person name="Huang Y."/>
            <person name="Li L."/>
            <person name="Xi Y."/>
            <person name="Qi Q."/>
            <person name="Li W."/>
            <person name="Zhang B."/>
            <person name="Hu W."/>
            <person name="Zhang Y."/>
            <person name="Tian X."/>
            <person name="Jiao Y."/>
            <person name="Liang X."/>
            <person name="Jin J."/>
            <person name="Gao L."/>
            <person name="Zheng W."/>
            <person name="Hao B."/>
            <person name="Liu S."/>
            <person name="Wang W."/>
            <person name="Yuan L."/>
            <person name="Cao M."/>
            <person name="McDermott J."/>
            <person name="Samudrala R."/>
            <person name="Wang J."/>
            <person name="Wong G.K."/>
            <person name="Yang H."/>
        </authorList>
    </citation>
    <scope>NUCLEOTIDE SEQUENCE [LARGE SCALE GENOMIC DNA]</scope>
    <source>
        <strain evidence="6">cv. 93-11</strain>
    </source>
</reference>
<dbReference type="InterPro" id="IPR043133">
    <property type="entry name" value="GTP-CH-I_C/QueF"/>
</dbReference>
<keyword evidence="2" id="KW-0413">Isomerase</keyword>
<dbReference type="SUPFAM" id="SSF52833">
    <property type="entry name" value="Thioredoxin-like"/>
    <property type="match status" value="1"/>
</dbReference>
<dbReference type="GO" id="GO:0004150">
    <property type="term" value="F:dihydroneopterin aldolase activity"/>
    <property type="evidence" value="ECO:0007669"/>
    <property type="project" value="InterPro"/>
</dbReference>
<dbReference type="Gramene" id="BGIOSGA015406-TA">
    <property type="protein sequence ID" value="BGIOSGA015406-PA"/>
    <property type="gene ID" value="BGIOSGA015406"/>
</dbReference>
<gene>
    <name evidence="5" type="ORF">OsI_15256</name>
</gene>